<dbReference type="InterPro" id="IPR038573">
    <property type="entry name" value="BrnT_sf"/>
</dbReference>
<protein>
    <submittedName>
        <fullName evidence="1">BrnT family toxin</fullName>
    </submittedName>
</protein>
<dbReference type="Pfam" id="PF04365">
    <property type="entry name" value="BrnT_toxin"/>
    <property type="match status" value="1"/>
</dbReference>
<accession>A0ABX7B5I0</accession>
<sequence>MDAEYEWDGHKNLSNQRKHKVGFDVALLIWDGFVYEGPDRRADRGEERICAIGEIEGRAVFVAYTWRNGRRRIISARKADRDEQRSYRQALARRSEVGEG</sequence>
<dbReference type="RefSeq" id="WP_201075934.1">
    <property type="nucleotide sequence ID" value="NZ_CP067420.1"/>
</dbReference>
<dbReference type="Gene3D" id="3.10.450.530">
    <property type="entry name" value="Ribonuclease toxin, BrnT, of type II toxin-antitoxin system"/>
    <property type="match status" value="1"/>
</dbReference>
<keyword evidence="2" id="KW-1185">Reference proteome</keyword>
<proteinExistence type="predicted"/>
<dbReference type="InterPro" id="IPR007460">
    <property type="entry name" value="BrnT_toxin"/>
</dbReference>
<evidence type="ECO:0000313" key="2">
    <source>
        <dbReference type="Proteomes" id="UP000595197"/>
    </source>
</evidence>
<name>A0ABX7B5I0_9PROT</name>
<dbReference type="Proteomes" id="UP000595197">
    <property type="component" value="Chromosome"/>
</dbReference>
<dbReference type="EMBL" id="CP067420">
    <property type="protein sequence ID" value="QQP89572.1"/>
    <property type="molecule type" value="Genomic_DNA"/>
</dbReference>
<reference evidence="1" key="1">
    <citation type="submission" date="2021-02" db="EMBL/GenBank/DDBJ databases">
        <title>Skermanella TT6 skin isolate.</title>
        <authorList>
            <person name="Lee K."/>
            <person name="Ganzorig M."/>
        </authorList>
    </citation>
    <scope>NUCLEOTIDE SEQUENCE</scope>
    <source>
        <strain evidence="1">TT6</strain>
    </source>
</reference>
<organism evidence="1 2">
    <name type="scientific">Skermanella cutis</name>
    <dbReference type="NCBI Taxonomy" id="2775420"/>
    <lineage>
        <taxon>Bacteria</taxon>
        <taxon>Pseudomonadati</taxon>
        <taxon>Pseudomonadota</taxon>
        <taxon>Alphaproteobacteria</taxon>
        <taxon>Rhodospirillales</taxon>
        <taxon>Azospirillaceae</taxon>
        <taxon>Skermanella</taxon>
    </lineage>
</organism>
<gene>
    <name evidence="1" type="ORF">IGS68_26995</name>
</gene>
<evidence type="ECO:0000313" key="1">
    <source>
        <dbReference type="EMBL" id="QQP89572.1"/>
    </source>
</evidence>